<evidence type="ECO:0000256" key="1">
    <source>
        <dbReference type="SAM" id="MobiDB-lite"/>
    </source>
</evidence>
<protein>
    <submittedName>
        <fullName evidence="2">Uncharacterized protein</fullName>
    </submittedName>
</protein>
<feature type="region of interest" description="Disordered" evidence="1">
    <location>
        <begin position="1"/>
        <end position="36"/>
    </location>
</feature>
<dbReference type="EMBL" id="SIJB01000036">
    <property type="protein sequence ID" value="NBI30693.1"/>
    <property type="molecule type" value="Genomic_DNA"/>
</dbReference>
<reference evidence="2 3" key="1">
    <citation type="submission" date="2019-01" db="EMBL/GenBank/DDBJ databases">
        <title>Chengkuizengella sp. nov., isolated from deep-sea sediment of East Pacific Ocean.</title>
        <authorList>
            <person name="Yang J."/>
            <person name="Lai Q."/>
            <person name="Shao Z."/>
        </authorList>
    </citation>
    <scope>NUCLEOTIDE SEQUENCE [LARGE SCALE GENOMIC DNA]</scope>
    <source>
        <strain evidence="2 3">YPA3-1-1</strain>
    </source>
</reference>
<organism evidence="2 3">
    <name type="scientific">Chengkuizengella marina</name>
    <dbReference type="NCBI Taxonomy" id="2507566"/>
    <lineage>
        <taxon>Bacteria</taxon>
        <taxon>Bacillati</taxon>
        <taxon>Bacillota</taxon>
        <taxon>Bacilli</taxon>
        <taxon>Bacillales</taxon>
        <taxon>Paenibacillaceae</taxon>
        <taxon>Chengkuizengella</taxon>
    </lineage>
</organism>
<gene>
    <name evidence="2" type="ORF">ERL59_17215</name>
</gene>
<dbReference type="RefSeq" id="WP_160647508.1">
    <property type="nucleotide sequence ID" value="NZ_SIJB01000036.1"/>
</dbReference>
<evidence type="ECO:0000313" key="2">
    <source>
        <dbReference type="EMBL" id="NBI30693.1"/>
    </source>
</evidence>
<dbReference type="Proteomes" id="UP000448943">
    <property type="component" value="Unassembled WGS sequence"/>
</dbReference>
<keyword evidence="3" id="KW-1185">Reference proteome</keyword>
<sequence length="221" mass="25012">MYHQQTMNQSQQPQWMQHTPTASSQSQQSQWMQHTPTASNQFKLTSFRSTQQPAYAKNTNFQAGTYQPAGFVPSVTQATHTTGNQASQSHMTTPQTYRQTSYRSFQPSIKAHTYSQPTAGFTSQVQNQPQTYQPTGFVPSMVENNQQKSQPSGSFKFKNNQQQHFQPVGHVPSIMNRNQTTTSAYIQQQSHTPKPQTFHLANYKGNMPGHSEYGTQNQSMI</sequence>
<proteinExistence type="predicted"/>
<evidence type="ECO:0000313" key="3">
    <source>
        <dbReference type="Proteomes" id="UP000448943"/>
    </source>
</evidence>
<accession>A0A6N9Q7Q4</accession>
<comment type="caution">
    <text evidence="2">The sequence shown here is derived from an EMBL/GenBank/DDBJ whole genome shotgun (WGS) entry which is preliminary data.</text>
</comment>
<dbReference type="AlphaFoldDB" id="A0A6N9Q7Q4"/>
<name>A0A6N9Q7Q4_9BACL</name>
<feature type="compositionally biased region" description="Polar residues" evidence="1">
    <location>
        <begin position="1"/>
        <end position="22"/>
    </location>
</feature>
<dbReference type="OrthoDB" id="2619143at2"/>